<evidence type="ECO:0000313" key="2">
    <source>
        <dbReference type="EMBL" id="KAF2073976.1"/>
    </source>
</evidence>
<comment type="caution">
    <text evidence="2">The sequence shown here is derived from an EMBL/GenBank/DDBJ whole genome shotgun (WGS) entry which is preliminary data.</text>
</comment>
<dbReference type="Gene3D" id="3.40.50.1820">
    <property type="entry name" value="alpha/beta hydrolase"/>
    <property type="match status" value="1"/>
</dbReference>
<dbReference type="PANTHER" id="PTHR42972">
    <property type="entry name" value="TOL-PAL SYSTEM PROTEIN TOLB"/>
    <property type="match status" value="1"/>
</dbReference>
<keyword evidence="1" id="KW-0732">Signal</keyword>
<proteinExistence type="predicted"/>
<dbReference type="GO" id="GO:0008236">
    <property type="term" value="F:serine-type peptidase activity"/>
    <property type="evidence" value="ECO:0007669"/>
    <property type="project" value="InterPro"/>
</dbReference>
<evidence type="ECO:0008006" key="4">
    <source>
        <dbReference type="Google" id="ProtNLM"/>
    </source>
</evidence>
<name>A0A8J4Q4U7_9MYCE</name>
<gene>
    <name evidence="2" type="ORF">CYY_004721</name>
</gene>
<feature type="chain" id="PRO_5035221967" description="Peptidase S9 prolyl oligopeptidase catalytic domain-containing protein" evidence="1">
    <location>
        <begin position="18"/>
        <end position="926"/>
    </location>
</feature>
<dbReference type="Proteomes" id="UP000695562">
    <property type="component" value="Unassembled WGS sequence"/>
</dbReference>
<evidence type="ECO:0000256" key="1">
    <source>
        <dbReference type="SAM" id="SignalP"/>
    </source>
</evidence>
<reference evidence="2" key="1">
    <citation type="submission" date="2020-01" db="EMBL/GenBank/DDBJ databases">
        <title>Development of genomics and gene disruption for Polysphondylium violaceum indicates a role for the polyketide synthase stlB in stalk morphogenesis.</title>
        <authorList>
            <person name="Narita B."/>
            <person name="Kawabe Y."/>
            <person name="Kin K."/>
            <person name="Saito T."/>
            <person name="Gibbs R."/>
            <person name="Kuspa A."/>
            <person name="Muzny D."/>
            <person name="Queller D."/>
            <person name="Richards S."/>
            <person name="Strassman J."/>
            <person name="Sucgang R."/>
            <person name="Worley K."/>
            <person name="Schaap P."/>
        </authorList>
    </citation>
    <scope>NUCLEOTIDE SEQUENCE</scope>
    <source>
        <strain evidence="2">QSvi11</strain>
    </source>
</reference>
<protein>
    <recommendedName>
        <fullName evidence="4">Peptidase S9 prolyl oligopeptidase catalytic domain-containing protein</fullName>
    </recommendedName>
</protein>
<dbReference type="OrthoDB" id="449091at2759"/>
<dbReference type="PANTHER" id="PTHR42972:SF9">
    <property type="entry name" value="PEPTIDASE S9 PROLYL OLIGOPEPTIDASE CATALYTIC DOMAIN-CONTAINING PROTEIN"/>
    <property type="match status" value="1"/>
</dbReference>
<evidence type="ECO:0000313" key="3">
    <source>
        <dbReference type="Proteomes" id="UP000695562"/>
    </source>
</evidence>
<accession>A0A8J4Q4U7</accession>
<dbReference type="InterPro" id="IPR029058">
    <property type="entry name" value="AB_hydrolase_fold"/>
</dbReference>
<dbReference type="AlphaFoldDB" id="A0A8J4Q4U7"/>
<feature type="signal peptide" evidence="1">
    <location>
        <begin position="1"/>
        <end position="17"/>
    </location>
</feature>
<sequence length="926" mass="101960">MKLYILLLLLLLSSISAIDYFDSTFYLNDWDILAPFPSAPREDVDVLSAFGGITNIPRADQSTYPSDLVNGGKTGWIKILNNNVNIVYNETTQVNWNLIESWAGESGSYFSGWGLSDFTLEASQMVVVNCVGVAKYFVDDMPMQGDTYGLGTSASSIYLEQGNHTVRVRIIGQEGASYQCSVSLISSSAAAAGLMILDSNVVVPDIVNGEFASPYVSIVALNLLNQTIDTNDMEVIVIFDPQQLVSNIALFKSGDDSQGSLQRGQINPINMVLKSNNPVNCTDGQTYSIGISVSTGANFGQVPFTLNFSCKSFGSAYTFTFVDFDFSIQYADATPPLYPCNNNPCPVLLTLHGASVDAKSNAWTQAYQRQNYSWTLFPTNRSPYGADWQFSGLKDAFSALSNLASELPGVPSSLRLQYQADPYRVIYAGHSMGGHGTFEISTHYPDRSLAVAVAAGWIDMQTYTPFFLRLGDSLNDPYVRFILDASISEWNTDALTPHLTNLPFIVRMGSIDDNVPPTHLRRMNRLYDQLNHNPTLGIVSEIPGEGHWFNGVVDDATMQAFFDKHVLAGIPPLPSTFMVTTLNPGSFEGKGGISILQLVVPFRVSKIQVTKISPTLWTLATENVKRFTFYAPYFTEAPNSVIVDGQALKIARLPNHYCIADDYTHYKSLSPKPRGIKAPAKWTICTDPSWQLTERSPLNSGPMIQILQYPLLIVYGTTGTASETLVRQNMAVYLANVLYYQLRYAITVLSDKEFTMESLSQFNVILFGGPTTNAVSKSLESNLPVQFNTNNNGFSINDNQFSLNSTGILFLSSCYSSKSTSTGASSIKTNKQYQNKMKFNQDDANNDGAPQRAGCMVSVIEGTDQNAFERAVMLFPTKSALSVPDYIVLGKNSDYLGSAGYLALGFWNNYWEYQDNLGYITNILNQ</sequence>
<dbReference type="EMBL" id="AJWJ01000172">
    <property type="protein sequence ID" value="KAF2073976.1"/>
    <property type="molecule type" value="Genomic_DNA"/>
</dbReference>
<dbReference type="SUPFAM" id="SSF53474">
    <property type="entry name" value="alpha/beta-Hydrolases"/>
    <property type="match status" value="1"/>
</dbReference>
<keyword evidence="3" id="KW-1185">Reference proteome</keyword>
<dbReference type="GO" id="GO:0006508">
    <property type="term" value="P:proteolysis"/>
    <property type="evidence" value="ECO:0007669"/>
    <property type="project" value="InterPro"/>
</dbReference>
<organism evidence="2 3">
    <name type="scientific">Polysphondylium violaceum</name>
    <dbReference type="NCBI Taxonomy" id="133409"/>
    <lineage>
        <taxon>Eukaryota</taxon>
        <taxon>Amoebozoa</taxon>
        <taxon>Evosea</taxon>
        <taxon>Eumycetozoa</taxon>
        <taxon>Dictyostelia</taxon>
        <taxon>Dictyosteliales</taxon>
        <taxon>Dictyosteliaceae</taxon>
        <taxon>Polysphondylium</taxon>
    </lineage>
</organism>